<evidence type="ECO:0000313" key="3">
    <source>
        <dbReference type="EMBL" id="GMI01713.1"/>
    </source>
</evidence>
<feature type="transmembrane region" description="Helical" evidence="1">
    <location>
        <begin position="12"/>
        <end position="34"/>
    </location>
</feature>
<keyword evidence="4" id="KW-1185">Reference proteome</keyword>
<proteinExistence type="predicted"/>
<reference evidence="4" key="1">
    <citation type="journal article" date="2023" name="Commun. Biol.">
        <title>Genome analysis of Parmales, the sister group of diatoms, reveals the evolutionary specialization of diatoms from phago-mixotrophs to photoautotrophs.</title>
        <authorList>
            <person name="Ban H."/>
            <person name="Sato S."/>
            <person name="Yoshikawa S."/>
            <person name="Yamada K."/>
            <person name="Nakamura Y."/>
            <person name="Ichinomiya M."/>
            <person name="Sato N."/>
            <person name="Blanc-Mathieu R."/>
            <person name="Endo H."/>
            <person name="Kuwata A."/>
            <person name="Ogata H."/>
        </authorList>
    </citation>
    <scope>NUCLEOTIDE SEQUENCE [LARGE SCALE GENOMIC DNA]</scope>
    <source>
        <strain evidence="4">NIES 3701</strain>
    </source>
</reference>
<evidence type="ECO:0000256" key="1">
    <source>
        <dbReference type="SAM" id="Phobius"/>
    </source>
</evidence>
<evidence type="ECO:0000313" key="4">
    <source>
        <dbReference type="Proteomes" id="UP001165085"/>
    </source>
</evidence>
<dbReference type="InterPro" id="IPR003347">
    <property type="entry name" value="JmjC_dom"/>
</dbReference>
<name>A0A9W7C3T0_9STRA</name>
<organism evidence="3 4">
    <name type="scientific">Triparma strigata</name>
    <dbReference type="NCBI Taxonomy" id="1606541"/>
    <lineage>
        <taxon>Eukaryota</taxon>
        <taxon>Sar</taxon>
        <taxon>Stramenopiles</taxon>
        <taxon>Ochrophyta</taxon>
        <taxon>Bolidophyceae</taxon>
        <taxon>Parmales</taxon>
        <taxon>Triparmaceae</taxon>
        <taxon>Triparma</taxon>
    </lineage>
</organism>
<keyword evidence="1" id="KW-0812">Transmembrane</keyword>
<gene>
    <name evidence="3" type="ORF">TrST_g10392</name>
</gene>
<keyword evidence="1" id="KW-0472">Membrane</keyword>
<accession>A0A9W7C3T0</accession>
<protein>
    <recommendedName>
        <fullName evidence="2">JmjC domain-containing protein</fullName>
    </recommendedName>
</protein>
<dbReference type="Proteomes" id="UP001165085">
    <property type="component" value="Unassembled WGS sequence"/>
</dbReference>
<sequence>MGKSNKADSHDACANSTIFWITVPCLVCFVAYLLQPLIFRPSRHLWFGDPEGMSKAKSIDWKILVTSVAVAYTGESNHQEEEEVRNLVVREASKLRQPVILKDSPVNEWPAIKLWADDAYLASKIPKLEGVKQQSSKLFVYHTGRHYTKYSGFGDTVHKYPYGTASEVSVEDFLTRELNMQYSQRLGLEETNDFGKNEILPLDGDALPRKFLRVDNTPEAHNVFWLGQPNTTTSVHYDLHHNFVTQVRGTRRFILYPPSASASLVPHPYHHPRYRQSQLYYVETGASSFWGDIAREPVVADLEPGDLLYVPPFWWHRVESNSKGPSIQVNTWSTSDEISAFNGLVTSKPPKWILKLWGSKRVVPFAKQYVLDVVTEVQKLFPSHFNAKGGPEEFIGEIVQTKYLSKGLTPRLIDLEPYFECADWKESSCPKKSTIIQSDRGKLKQAAQSLADKFYSTIYANVTNPSDLDPQVADHYAGVVRTTLSDFVENQLFTLLASKEQHGSVCSIMRCMALYAS</sequence>
<dbReference type="SMART" id="SM00558">
    <property type="entry name" value="JmjC"/>
    <property type="match status" value="1"/>
</dbReference>
<dbReference type="InterPro" id="IPR041667">
    <property type="entry name" value="Cupin_8"/>
</dbReference>
<dbReference type="OrthoDB" id="415358at2759"/>
<dbReference type="PROSITE" id="PS51184">
    <property type="entry name" value="JMJC"/>
    <property type="match status" value="1"/>
</dbReference>
<evidence type="ECO:0000259" key="2">
    <source>
        <dbReference type="PROSITE" id="PS51184"/>
    </source>
</evidence>
<dbReference type="Gene3D" id="2.60.120.10">
    <property type="entry name" value="Jelly Rolls"/>
    <property type="match status" value="1"/>
</dbReference>
<dbReference type="SUPFAM" id="SSF51197">
    <property type="entry name" value="Clavaminate synthase-like"/>
    <property type="match status" value="1"/>
</dbReference>
<dbReference type="InterPro" id="IPR014710">
    <property type="entry name" value="RmlC-like_jellyroll"/>
</dbReference>
<dbReference type="EMBL" id="BRXY01000583">
    <property type="protein sequence ID" value="GMI01713.1"/>
    <property type="molecule type" value="Genomic_DNA"/>
</dbReference>
<feature type="domain" description="JmjC" evidence="2">
    <location>
        <begin position="196"/>
        <end position="348"/>
    </location>
</feature>
<keyword evidence="1" id="KW-1133">Transmembrane helix</keyword>
<dbReference type="Pfam" id="PF13621">
    <property type="entry name" value="Cupin_8"/>
    <property type="match status" value="1"/>
</dbReference>
<dbReference type="PANTHER" id="PTHR12461:SF105">
    <property type="entry name" value="HYPOXIA-INDUCIBLE FACTOR 1-ALPHA INHIBITOR"/>
    <property type="match status" value="1"/>
</dbReference>
<dbReference type="AlphaFoldDB" id="A0A9W7C3T0"/>
<comment type="caution">
    <text evidence="3">The sequence shown here is derived from an EMBL/GenBank/DDBJ whole genome shotgun (WGS) entry which is preliminary data.</text>
</comment>
<dbReference type="PANTHER" id="PTHR12461">
    <property type="entry name" value="HYPOXIA-INDUCIBLE FACTOR 1 ALPHA INHIBITOR-RELATED"/>
    <property type="match status" value="1"/>
</dbReference>